<evidence type="ECO:0000313" key="2">
    <source>
        <dbReference type="Proteomes" id="UP000216225"/>
    </source>
</evidence>
<sequence length="114" mass="12528">MQIQVHTNDHIQGGESLVRWVQEEATTRLARFREHVTRVEVFLSDVDGGKSGVADKRCVIEARPAGRQPVAAHAEAPKVADAFAAAADKLLRSLGDDIARAKDRQGRETIRTTE</sequence>
<reference evidence="1 2" key="1">
    <citation type="submission" date="2018-09" db="EMBL/GenBank/DDBJ databases">
        <title>Genome comparison of Alicycliphilus sp. BQ1, a polyurethanolytic bacterium, with its closest phylogenetic relatives Alicycliphilus denitrificans BC and K601, unable to attack polyurethane.</title>
        <authorList>
            <person name="Loza-Tavera H."/>
            <person name="Lozano L."/>
            <person name="Cevallos M."/>
            <person name="Maya-Lucas O."/>
            <person name="Garcia-Mena J."/>
            <person name="Hernandez J."/>
        </authorList>
    </citation>
    <scope>NUCLEOTIDE SEQUENCE [LARGE SCALE GENOMIC DNA]</scope>
    <source>
        <strain evidence="1 2">BQ1</strain>
    </source>
</reference>
<comment type="caution">
    <text evidence="1">The sequence shown here is derived from an EMBL/GenBank/DDBJ whole genome shotgun (WGS) entry which is preliminary data.</text>
</comment>
<evidence type="ECO:0000313" key="1">
    <source>
        <dbReference type="EMBL" id="RKJ95705.1"/>
    </source>
</evidence>
<organism evidence="1 2">
    <name type="scientific">Alicycliphilus denitrificans</name>
    <dbReference type="NCBI Taxonomy" id="179636"/>
    <lineage>
        <taxon>Bacteria</taxon>
        <taxon>Pseudomonadati</taxon>
        <taxon>Pseudomonadota</taxon>
        <taxon>Betaproteobacteria</taxon>
        <taxon>Burkholderiales</taxon>
        <taxon>Comamonadaceae</taxon>
        <taxon>Alicycliphilus</taxon>
    </lineage>
</organism>
<dbReference type="AlphaFoldDB" id="A0A3R7EYE9"/>
<dbReference type="Pfam" id="PF02482">
    <property type="entry name" value="Ribosomal_S30AE"/>
    <property type="match status" value="1"/>
</dbReference>
<dbReference type="Gene3D" id="3.30.160.100">
    <property type="entry name" value="Ribosome hibernation promotion factor-like"/>
    <property type="match status" value="1"/>
</dbReference>
<protein>
    <submittedName>
        <fullName evidence="1">HPF/RaiA family ribosome-associated protein</fullName>
    </submittedName>
</protein>
<gene>
    <name evidence="1" type="ORF">CE154_015850</name>
</gene>
<dbReference type="InterPro" id="IPR036567">
    <property type="entry name" value="RHF-like"/>
</dbReference>
<proteinExistence type="predicted"/>
<accession>A0A3R7EYE9</accession>
<dbReference type="EMBL" id="NKDB02000003">
    <property type="protein sequence ID" value="RKJ95705.1"/>
    <property type="molecule type" value="Genomic_DNA"/>
</dbReference>
<name>A0A3R7EYE9_9BURK</name>
<dbReference type="InterPro" id="IPR003489">
    <property type="entry name" value="RHF/RaiA"/>
</dbReference>
<dbReference type="SUPFAM" id="SSF69754">
    <property type="entry name" value="Ribosome binding protein Y (YfiA homologue)"/>
    <property type="match status" value="1"/>
</dbReference>
<dbReference type="RefSeq" id="WP_094439846.1">
    <property type="nucleotide sequence ID" value="NZ_NKDB02000003.1"/>
</dbReference>
<dbReference type="Proteomes" id="UP000216225">
    <property type="component" value="Unassembled WGS sequence"/>
</dbReference>